<name>A0ABM9DUA3_9HYPH</name>
<sequence>MPRSRIGFWRLGAGASQWRPFASVASLLRNLFAVVDDSPLKPFVTNSVEPHVTLLRDRLRVPKVRNGSLSRSPGRCGALHWSAATRVNMNARPAGN</sequence>
<protein>
    <submittedName>
        <fullName evidence="1">Uncharacterized protein</fullName>
    </submittedName>
</protein>
<reference evidence="1" key="1">
    <citation type="submission" date="2022-03" db="EMBL/GenBank/DDBJ databases">
        <authorList>
            <person name="Brunel B."/>
        </authorList>
    </citation>
    <scope>NUCLEOTIDE SEQUENCE</scope>
    <source>
        <strain evidence="1">STM4922sample</strain>
    </source>
</reference>
<accession>A0ABM9DUA3</accession>
<proteinExistence type="predicted"/>
<keyword evidence="2" id="KW-1185">Reference proteome</keyword>
<dbReference type="Proteomes" id="UP001152604">
    <property type="component" value="Unassembled WGS sequence"/>
</dbReference>
<organism evidence="1 2">
    <name type="scientific">Mesorhizobium ventifaucium</name>
    <dbReference type="NCBI Taxonomy" id="666020"/>
    <lineage>
        <taxon>Bacteria</taxon>
        <taxon>Pseudomonadati</taxon>
        <taxon>Pseudomonadota</taxon>
        <taxon>Alphaproteobacteria</taxon>
        <taxon>Hyphomicrobiales</taxon>
        <taxon>Phyllobacteriaceae</taxon>
        <taxon>Mesorhizobium</taxon>
    </lineage>
</organism>
<gene>
    <name evidence="1" type="ORF">MES4922_230243</name>
</gene>
<dbReference type="EMBL" id="CAKXZS010000016">
    <property type="protein sequence ID" value="CAH2400286.1"/>
    <property type="molecule type" value="Genomic_DNA"/>
</dbReference>
<evidence type="ECO:0000313" key="2">
    <source>
        <dbReference type="Proteomes" id="UP001152604"/>
    </source>
</evidence>
<comment type="caution">
    <text evidence="1">The sequence shown here is derived from an EMBL/GenBank/DDBJ whole genome shotgun (WGS) entry which is preliminary data.</text>
</comment>
<evidence type="ECO:0000313" key="1">
    <source>
        <dbReference type="EMBL" id="CAH2400286.1"/>
    </source>
</evidence>